<proteinExistence type="predicted"/>
<comment type="caution">
    <text evidence="1">The sequence shown here is derived from an EMBL/GenBank/DDBJ whole genome shotgun (WGS) entry which is preliminary data.</text>
</comment>
<organism evidence="1 2">
    <name type="scientific">Pseudomonas palleroniana</name>
    <dbReference type="NCBI Taxonomy" id="191390"/>
    <lineage>
        <taxon>Bacteria</taxon>
        <taxon>Pseudomonadati</taxon>
        <taxon>Pseudomonadota</taxon>
        <taxon>Gammaproteobacteria</taxon>
        <taxon>Pseudomonadales</taxon>
        <taxon>Pseudomonadaceae</taxon>
        <taxon>Pseudomonas</taxon>
    </lineage>
</organism>
<sequence length="140" mass="15597">MTGYTLINLQVLIMSSISSSLSAPQLDPDTQVRAVRSSEAQAKPTSPQFTIKQEDLADVMDFFYDAVSWNRVKVKLEFNQATVNDFGGGHGTYHTVKFSFIPDRADGTFSPDYLDKTERATLMFEGRMRSAGITNYAPVE</sequence>
<reference evidence="1 2" key="1">
    <citation type="submission" date="2018-03" db="EMBL/GenBank/DDBJ databases">
        <title>Draft genome sequence of the type strain of Pseudomonas palleroniana LMG 23076, isolated from rice in Cameroon.</title>
        <authorList>
            <person name="Tambong J.T."/>
        </authorList>
    </citation>
    <scope>NUCLEOTIDE SEQUENCE [LARGE SCALE GENOMIC DNA]</scope>
    <source>
        <strain evidence="1 2">LMG 23076</strain>
    </source>
</reference>
<dbReference type="AlphaFoldDB" id="A0A2T4FFU2"/>
<accession>A0A2T4FFU2</accession>
<protein>
    <submittedName>
        <fullName evidence="1">Uncharacterized protein</fullName>
    </submittedName>
</protein>
<evidence type="ECO:0000313" key="2">
    <source>
        <dbReference type="Proteomes" id="UP000240476"/>
    </source>
</evidence>
<name>A0A2T4FFU2_9PSED</name>
<keyword evidence="2" id="KW-1185">Reference proteome</keyword>
<dbReference type="Proteomes" id="UP000240476">
    <property type="component" value="Unassembled WGS sequence"/>
</dbReference>
<gene>
    <name evidence="1" type="ORF">C9383_24125</name>
</gene>
<evidence type="ECO:0000313" key="1">
    <source>
        <dbReference type="EMBL" id="PTC22293.1"/>
    </source>
</evidence>
<dbReference type="EMBL" id="PYWX01000070">
    <property type="protein sequence ID" value="PTC22293.1"/>
    <property type="molecule type" value="Genomic_DNA"/>
</dbReference>